<accession>R7SIQ4</accession>
<dbReference type="OrthoDB" id="2276068at2759"/>
<dbReference type="GO" id="GO:0005789">
    <property type="term" value="C:endoplasmic reticulum membrane"/>
    <property type="evidence" value="ECO:0007669"/>
    <property type="project" value="UniProtKB-SubCell"/>
</dbReference>
<dbReference type="OMA" id="WKHFTLI"/>
<comment type="similarity">
    <text evidence="12">Belongs to the glycosyltransferase group 1 family. Glycosyltransferase 4 subfamily.</text>
</comment>
<dbReference type="Proteomes" id="UP000053319">
    <property type="component" value="Unassembled WGS sequence"/>
</dbReference>
<evidence type="ECO:0000256" key="11">
    <source>
        <dbReference type="ARBA" id="ARBA00045065"/>
    </source>
</evidence>
<comment type="subcellular location">
    <subcellularLocation>
        <location evidence="1">Endoplasmic reticulum membrane</location>
        <topology evidence="1">Single-pass membrane protein</topology>
    </subcellularLocation>
</comment>
<dbReference type="KEGG" id="dsq:DICSQDRAFT_158064"/>
<keyword evidence="5 12" id="KW-0328">Glycosyltransferase</keyword>
<comment type="catalytic activity">
    <reaction evidence="11 12">
        <text>an alpha-D-Man-(1-&gt;3)-[alpha-D-Man-(1-&gt;6)]-beta-D-Man-(1-&gt;4)-beta-D-GlcNAc-(1-&gt;4)-alpha-D-GlcNAc-diphospho-di-trans,poly-cis-dolichol + 2 GDP-alpha-D-mannose = an alpha-D-Man-(1-&gt;2)-alpha-D-Man-(1-&gt;2)-alpha-D-Man-(1-&gt;3)-[alpha-D-Man-(1-&gt;6)]-beta-D-Man-(1-&gt;4)-beta-D-GlcNAc-(1-&gt;4)-alpha-D-GlcNAc-diphospho-di-trans,poly-cis-dolichol + 2 GDP + 2 H(+)</text>
        <dbReference type="Rhea" id="RHEA:29523"/>
        <dbReference type="Rhea" id="RHEA-COMP:19515"/>
        <dbReference type="Rhea" id="RHEA-COMP:19516"/>
        <dbReference type="ChEBI" id="CHEBI:15378"/>
        <dbReference type="ChEBI" id="CHEBI:57527"/>
        <dbReference type="ChEBI" id="CHEBI:58189"/>
        <dbReference type="ChEBI" id="CHEBI:132511"/>
        <dbReference type="ChEBI" id="CHEBI:132515"/>
        <dbReference type="EC" id="2.4.1.131"/>
    </reaction>
    <physiologicalReaction direction="left-to-right" evidence="11 12">
        <dbReference type="Rhea" id="RHEA:29524"/>
    </physiologicalReaction>
</comment>
<protein>
    <recommendedName>
        <fullName evidence="4 12">GDP-Man:Man(3)GlcNAc(2)-PP-Dol alpha-1,2-mannosyltransferase</fullName>
        <ecNumber evidence="3 12">2.4.1.131</ecNumber>
    </recommendedName>
</protein>
<dbReference type="EC" id="2.4.1.131" evidence="3 12"/>
<keyword evidence="7" id="KW-0812">Transmembrane</keyword>
<feature type="chain" id="PRO_5004444166" description="GDP-Man:Man(3)GlcNAc(2)-PP-Dol alpha-1,2-mannosyltransferase" evidence="13">
    <location>
        <begin position="20"/>
        <end position="505"/>
    </location>
</feature>
<proteinExistence type="inferred from homology"/>
<comment type="pathway">
    <text evidence="2 12">Protein modification; protein glycosylation.</text>
</comment>
<evidence type="ECO:0000259" key="14">
    <source>
        <dbReference type="Pfam" id="PF00534"/>
    </source>
</evidence>
<dbReference type="InterPro" id="IPR001296">
    <property type="entry name" value="Glyco_trans_1"/>
</dbReference>
<reference evidence="16 17" key="1">
    <citation type="journal article" date="2012" name="Science">
        <title>The Paleozoic origin of enzymatic lignin decomposition reconstructed from 31 fungal genomes.</title>
        <authorList>
            <person name="Floudas D."/>
            <person name="Binder M."/>
            <person name="Riley R."/>
            <person name="Barry K."/>
            <person name="Blanchette R.A."/>
            <person name="Henrissat B."/>
            <person name="Martinez A.T."/>
            <person name="Otillar R."/>
            <person name="Spatafora J.W."/>
            <person name="Yadav J.S."/>
            <person name="Aerts A."/>
            <person name="Benoit I."/>
            <person name="Boyd A."/>
            <person name="Carlson A."/>
            <person name="Copeland A."/>
            <person name="Coutinho P.M."/>
            <person name="de Vries R.P."/>
            <person name="Ferreira P."/>
            <person name="Findley K."/>
            <person name="Foster B."/>
            <person name="Gaskell J."/>
            <person name="Glotzer D."/>
            <person name="Gorecki P."/>
            <person name="Heitman J."/>
            <person name="Hesse C."/>
            <person name="Hori C."/>
            <person name="Igarashi K."/>
            <person name="Jurgens J.A."/>
            <person name="Kallen N."/>
            <person name="Kersten P."/>
            <person name="Kohler A."/>
            <person name="Kuees U."/>
            <person name="Kumar T.K.A."/>
            <person name="Kuo A."/>
            <person name="LaButti K."/>
            <person name="Larrondo L.F."/>
            <person name="Lindquist E."/>
            <person name="Ling A."/>
            <person name="Lombard V."/>
            <person name="Lucas S."/>
            <person name="Lundell T."/>
            <person name="Martin R."/>
            <person name="McLaughlin D.J."/>
            <person name="Morgenstern I."/>
            <person name="Morin E."/>
            <person name="Murat C."/>
            <person name="Nagy L.G."/>
            <person name="Nolan M."/>
            <person name="Ohm R.A."/>
            <person name="Patyshakuliyeva A."/>
            <person name="Rokas A."/>
            <person name="Ruiz-Duenas F.J."/>
            <person name="Sabat G."/>
            <person name="Salamov A."/>
            <person name="Samejima M."/>
            <person name="Schmutz J."/>
            <person name="Slot J.C."/>
            <person name="St John F."/>
            <person name="Stenlid J."/>
            <person name="Sun H."/>
            <person name="Sun S."/>
            <person name="Syed K."/>
            <person name="Tsang A."/>
            <person name="Wiebenga A."/>
            <person name="Young D."/>
            <person name="Pisabarro A."/>
            <person name="Eastwood D.C."/>
            <person name="Martin F."/>
            <person name="Cullen D."/>
            <person name="Grigoriev I.V."/>
            <person name="Hibbett D.S."/>
        </authorList>
    </citation>
    <scope>NUCLEOTIDE SEQUENCE [LARGE SCALE GENOMIC DNA]</scope>
    <source>
        <strain evidence="16 17">LYAD-421 SS1</strain>
    </source>
</reference>
<dbReference type="GeneID" id="18837839"/>
<dbReference type="RefSeq" id="XP_007371240.1">
    <property type="nucleotide sequence ID" value="XM_007371178.1"/>
</dbReference>
<dbReference type="Pfam" id="PF00534">
    <property type="entry name" value="Glycos_transf_1"/>
    <property type="match status" value="1"/>
</dbReference>
<feature type="domain" description="ALG11 mannosyltransferase N-terminal" evidence="15">
    <location>
        <begin position="47"/>
        <end position="254"/>
    </location>
</feature>
<evidence type="ECO:0000259" key="15">
    <source>
        <dbReference type="Pfam" id="PF15924"/>
    </source>
</evidence>
<dbReference type="PANTHER" id="PTHR45919:SF1">
    <property type="entry name" value="GDP-MAN:MAN(3)GLCNAC(2)-PP-DOL ALPHA-1,2-MANNOSYLTRANSFERASE"/>
    <property type="match status" value="1"/>
</dbReference>
<comment type="function">
    <text evidence="12">GDP-Man:Man(3)GlcNAc(2)-PP-Dol alpha-1,2-mannosyltransferase that operates in the biosynthetic pathway of dolichol-linked oligosaccharides, the glycan precursors employed in protein asparagine (N)-glycosylation. The assembly of dolichol-linked oligosaccharides begins on the cytosolic side of the endoplasmic reticulum membrane and finishes in its lumen. The sequential addition of sugars to dolichol pyrophosphate produces dolichol-linked oligosaccharides containing fourteen sugars, including two GlcNAcs, nine mannoses and three glucoses. Once assembled, the oligosaccharide is transferred from the lipid to nascent proteins by oligosaccharyltransferases. Catalyzes, on the cytoplasmic face of the endoplasmic reticulum, the addition of the fourth and fifth mannose residues to the dolichol-linked oligosaccharide chain, to produce Man(5)GlcNAc(2)-PP-dolichol core oligosaccharide.</text>
</comment>
<dbReference type="CDD" id="cd03806">
    <property type="entry name" value="GT4_ALG11-like"/>
    <property type="match status" value="1"/>
</dbReference>
<evidence type="ECO:0000256" key="3">
    <source>
        <dbReference type="ARBA" id="ARBA00012645"/>
    </source>
</evidence>
<feature type="domain" description="Glycosyl transferase family 1" evidence="14">
    <location>
        <begin position="300"/>
        <end position="481"/>
    </location>
</feature>
<organism evidence="16 17">
    <name type="scientific">Dichomitus squalens (strain LYAD-421)</name>
    <name type="common">Western red white-rot fungus</name>
    <dbReference type="NCBI Taxonomy" id="732165"/>
    <lineage>
        <taxon>Eukaryota</taxon>
        <taxon>Fungi</taxon>
        <taxon>Dikarya</taxon>
        <taxon>Basidiomycota</taxon>
        <taxon>Agaricomycotina</taxon>
        <taxon>Agaricomycetes</taxon>
        <taxon>Polyporales</taxon>
        <taxon>Polyporaceae</taxon>
        <taxon>Dichomitus</taxon>
    </lineage>
</organism>
<dbReference type="HOGENOM" id="CLU_017896_1_1_1"/>
<evidence type="ECO:0000256" key="1">
    <source>
        <dbReference type="ARBA" id="ARBA00004389"/>
    </source>
</evidence>
<dbReference type="InterPro" id="IPR031814">
    <property type="entry name" value="ALG11_N"/>
</dbReference>
<evidence type="ECO:0000256" key="10">
    <source>
        <dbReference type="ARBA" id="ARBA00023136"/>
    </source>
</evidence>
<keyword evidence="8 12" id="KW-0256">Endoplasmic reticulum</keyword>
<evidence type="ECO:0000256" key="13">
    <source>
        <dbReference type="SAM" id="SignalP"/>
    </source>
</evidence>
<dbReference type="EMBL" id="JH719487">
    <property type="protein sequence ID" value="EJF56046.1"/>
    <property type="molecule type" value="Genomic_DNA"/>
</dbReference>
<evidence type="ECO:0000256" key="5">
    <source>
        <dbReference type="ARBA" id="ARBA00022676"/>
    </source>
</evidence>
<evidence type="ECO:0000256" key="6">
    <source>
        <dbReference type="ARBA" id="ARBA00022679"/>
    </source>
</evidence>
<dbReference type="GO" id="GO:0006487">
    <property type="term" value="P:protein N-linked glycosylation"/>
    <property type="evidence" value="ECO:0007669"/>
    <property type="project" value="TreeGrafter"/>
</dbReference>
<dbReference type="UniPathway" id="UPA00378"/>
<dbReference type="AlphaFoldDB" id="R7SIQ4"/>
<dbReference type="SUPFAM" id="SSF53756">
    <property type="entry name" value="UDP-Glycosyltransferase/glycogen phosphorylase"/>
    <property type="match status" value="1"/>
</dbReference>
<evidence type="ECO:0000256" key="8">
    <source>
        <dbReference type="ARBA" id="ARBA00022824"/>
    </source>
</evidence>
<evidence type="ECO:0000256" key="2">
    <source>
        <dbReference type="ARBA" id="ARBA00004922"/>
    </source>
</evidence>
<dbReference type="Gene3D" id="3.40.50.2000">
    <property type="entry name" value="Glycogen Phosphorylase B"/>
    <property type="match status" value="1"/>
</dbReference>
<dbReference type="InterPro" id="IPR038013">
    <property type="entry name" value="ALG11"/>
</dbReference>
<keyword evidence="6 12" id="KW-0808">Transferase</keyword>
<gene>
    <name evidence="16" type="ORF">DICSQDRAFT_158064</name>
</gene>
<evidence type="ECO:0000256" key="12">
    <source>
        <dbReference type="RuleBase" id="RU367051"/>
    </source>
</evidence>
<evidence type="ECO:0000256" key="7">
    <source>
        <dbReference type="ARBA" id="ARBA00022692"/>
    </source>
</evidence>
<keyword evidence="13" id="KW-0732">Signal</keyword>
<name>R7SIQ4_DICSQ</name>
<keyword evidence="10" id="KW-0472">Membrane</keyword>
<dbReference type="PANTHER" id="PTHR45919">
    <property type="entry name" value="GDP-MAN:MAN(3)GLCNAC(2)-PP-DOL ALPHA-1,2-MANNOSYLTRANSFERASE"/>
    <property type="match status" value="1"/>
</dbReference>
<dbReference type="Pfam" id="PF15924">
    <property type="entry name" value="ALG11_N"/>
    <property type="match status" value="1"/>
</dbReference>
<dbReference type="GO" id="GO:0004377">
    <property type="term" value="F:GDP-Man:Man(3)GlcNAc(2)-PP-Dol alpha-1,2-mannosyltransferase activity"/>
    <property type="evidence" value="ECO:0007669"/>
    <property type="project" value="UniProtKB-UniRule"/>
</dbReference>
<evidence type="ECO:0000313" key="16">
    <source>
        <dbReference type="EMBL" id="EJF56046.1"/>
    </source>
</evidence>
<keyword evidence="9" id="KW-1133">Transmembrane helix</keyword>
<evidence type="ECO:0000256" key="4">
    <source>
        <dbReference type="ARBA" id="ARBA00022018"/>
    </source>
</evidence>
<sequence length="505" mass="56140">MILALTGFLFALFVAQTIGQILGLRRRNVNQKEKLFSELGVEGQSAKKIVGFFHPYCNAGGGGERVLWAAVSAIQRKEPDIISVVYSGDTDTTKEKIIEKVKARFDIELSPQSLHFVFLESRYLVEDSTWPRFTLLGQSIGSMYLVWEAMSILIPDLFIDTMGYAFTFPVVSLLGIIPVGAYVHYPTISTTMVSRVKNRAAGHTNSGVISSSPVLSAGKLLYYRIFMYYYAYSLRQARFIMVNSSWTKGHVDSILQYSDTLLDAVHLLPPLVLLSLLSRRRSASPKEAQIVYPSCDTHQMAALPLAPRERVILSIAQFRPEKDHPAQLHAFRELLERYPEYRAPNPAAVQLVLVGGSRNVGDATRVEGLRALARELGVQEQVRFVVNASFAEMLGWLGRASIGLGTMVDEHFGINIVEFMAAGAIVVAHASGGPLLDIVVPFEGEPTGFHATTPETFAEAFRTVLTLSAEEDLAMRTRARTWAVRKFSAEEFEKGWDASGWRKWV</sequence>
<feature type="signal peptide" evidence="13">
    <location>
        <begin position="1"/>
        <end position="19"/>
    </location>
</feature>
<evidence type="ECO:0000313" key="17">
    <source>
        <dbReference type="Proteomes" id="UP000053319"/>
    </source>
</evidence>
<evidence type="ECO:0000256" key="9">
    <source>
        <dbReference type="ARBA" id="ARBA00022989"/>
    </source>
</evidence>